<evidence type="ECO:0000313" key="1">
    <source>
        <dbReference type="EMBL" id="TWT34312.1"/>
    </source>
</evidence>
<gene>
    <name evidence="1" type="ORF">Enr8_17060</name>
</gene>
<dbReference type="Proteomes" id="UP000318878">
    <property type="component" value="Unassembled WGS sequence"/>
</dbReference>
<dbReference type="OrthoDB" id="5525203at2"/>
<reference evidence="1 2" key="1">
    <citation type="submission" date="2019-02" db="EMBL/GenBank/DDBJ databases">
        <title>Deep-cultivation of Planctomycetes and their phenomic and genomic characterization uncovers novel biology.</title>
        <authorList>
            <person name="Wiegand S."/>
            <person name="Jogler M."/>
            <person name="Boedeker C."/>
            <person name="Pinto D."/>
            <person name="Vollmers J."/>
            <person name="Rivas-Marin E."/>
            <person name="Kohn T."/>
            <person name="Peeters S.H."/>
            <person name="Heuer A."/>
            <person name="Rast P."/>
            <person name="Oberbeckmann S."/>
            <person name="Bunk B."/>
            <person name="Jeske O."/>
            <person name="Meyerdierks A."/>
            <person name="Storesund J.E."/>
            <person name="Kallscheuer N."/>
            <person name="Luecker S."/>
            <person name="Lage O.M."/>
            <person name="Pohl T."/>
            <person name="Merkel B.J."/>
            <person name="Hornburger P."/>
            <person name="Mueller R.-W."/>
            <person name="Bruemmer F."/>
            <person name="Labrenz M."/>
            <person name="Spormann A.M."/>
            <person name="Op Den Camp H."/>
            <person name="Overmann J."/>
            <person name="Amann R."/>
            <person name="Jetten M.S.M."/>
            <person name="Mascher T."/>
            <person name="Medema M.H."/>
            <person name="Devos D.P."/>
            <person name="Kaster A.-K."/>
            <person name="Ovreas L."/>
            <person name="Rohde M."/>
            <person name="Galperin M.Y."/>
            <person name="Jogler C."/>
        </authorList>
    </citation>
    <scope>NUCLEOTIDE SEQUENCE [LARGE SCALE GENOMIC DNA]</scope>
    <source>
        <strain evidence="1 2">Enr8</strain>
    </source>
</reference>
<accession>A0A5C5V9B2</accession>
<keyword evidence="2" id="KW-1185">Reference proteome</keyword>
<dbReference type="EMBL" id="SJPF01000002">
    <property type="protein sequence ID" value="TWT34312.1"/>
    <property type="molecule type" value="Genomic_DNA"/>
</dbReference>
<organism evidence="1 2">
    <name type="scientific">Blastopirellula retiformator</name>
    <dbReference type="NCBI Taxonomy" id="2527970"/>
    <lineage>
        <taxon>Bacteria</taxon>
        <taxon>Pseudomonadati</taxon>
        <taxon>Planctomycetota</taxon>
        <taxon>Planctomycetia</taxon>
        <taxon>Pirellulales</taxon>
        <taxon>Pirellulaceae</taxon>
        <taxon>Blastopirellula</taxon>
    </lineage>
</organism>
<name>A0A5C5V9B2_9BACT</name>
<evidence type="ECO:0000313" key="2">
    <source>
        <dbReference type="Proteomes" id="UP000318878"/>
    </source>
</evidence>
<protein>
    <submittedName>
        <fullName evidence="1">Uncharacterized protein</fullName>
    </submittedName>
</protein>
<dbReference type="RefSeq" id="WP_146430429.1">
    <property type="nucleotide sequence ID" value="NZ_SJPF01000002.1"/>
</dbReference>
<sequence>MTMDRLRAKAADRLDETHHRFEICFGRPEVRAHSLVYLRGLMLADVKKNAEAIALRFAAKKRCQDSFFLRQHMIPCCHG</sequence>
<comment type="caution">
    <text evidence="1">The sequence shown here is derived from an EMBL/GenBank/DDBJ whole genome shotgun (WGS) entry which is preliminary data.</text>
</comment>
<dbReference type="AlphaFoldDB" id="A0A5C5V9B2"/>
<proteinExistence type="predicted"/>